<dbReference type="InterPro" id="IPR011129">
    <property type="entry name" value="CSD"/>
</dbReference>
<keyword evidence="3" id="KW-0812">Transmembrane</keyword>
<feature type="compositionally biased region" description="Polar residues" evidence="2">
    <location>
        <begin position="72"/>
        <end position="84"/>
    </location>
</feature>
<keyword evidence="3" id="KW-0472">Membrane</keyword>
<dbReference type="CDD" id="cd04458">
    <property type="entry name" value="CSP_CDS"/>
    <property type="match status" value="2"/>
</dbReference>
<dbReference type="RefSeq" id="WP_179655769.1">
    <property type="nucleotide sequence ID" value="NZ_CP083931.1"/>
</dbReference>
<dbReference type="GO" id="GO:0043488">
    <property type="term" value="P:regulation of mRNA stability"/>
    <property type="evidence" value="ECO:0007669"/>
    <property type="project" value="TreeGrafter"/>
</dbReference>
<dbReference type="GO" id="GO:0005829">
    <property type="term" value="C:cytosol"/>
    <property type="evidence" value="ECO:0007669"/>
    <property type="project" value="UniProtKB-ARBA"/>
</dbReference>
<evidence type="ECO:0000256" key="1">
    <source>
        <dbReference type="ARBA" id="ARBA00022553"/>
    </source>
</evidence>
<feature type="transmembrane region" description="Helical" evidence="3">
    <location>
        <begin position="193"/>
        <end position="211"/>
    </location>
</feature>
<dbReference type="EMBL" id="OCNF01000003">
    <property type="protein sequence ID" value="SOD65933.1"/>
    <property type="molecule type" value="Genomic_DNA"/>
</dbReference>
<dbReference type="Proteomes" id="UP000219669">
    <property type="component" value="Unassembled WGS sequence"/>
</dbReference>
<feature type="transmembrane region" description="Helical" evidence="3">
    <location>
        <begin position="218"/>
        <end position="234"/>
    </location>
</feature>
<dbReference type="InterPro" id="IPR002059">
    <property type="entry name" value="CSP_DNA-bd"/>
</dbReference>
<dbReference type="InterPro" id="IPR052069">
    <property type="entry name" value="Ca-reg_mRNA-binding_domain"/>
</dbReference>
<organism evidence="5 6">
    <name type="scientific">Alysiella filiformis DSM 16848</name>
    <dbReference type="NCBI Taxonomy" id="1120981"/>
    <lineage>
        <taxon>Bacteria</taxon>
        <taxon>Pseudomonadati</taxon>
        <taxon>Pseudomonadota</taxon>
        <taxon>Betaproteobacteria</taxon>
        <taxon>Neisseriales</taxon>
        <taxon>Neisseriaceae</taxon>
        <taxon>Alysiella</taxon>
    </lineage>
</organism>
<name>A0A286E4W1_9NEIS</name>
<dbReference type="Pfam" id="PF06961">
    <property type="entry name" value="DUF1294"/>
    <property type="match status" value="1"/>
</dbReference>
<evidence type="ECO:0000313" key="5">
    <source>
        <dbReference type="EMBL" id="SOD65933.1"/>
    </source>
</evidence>
<dbReference type="SUPFAM" id="SSF50249">
    <property type="entry name" value="Nucleic acid-binding proteins"/>
    <property type="match status" value="2"/>
</dbReference>
<evidence type="ECO:0000313" key="6">
    <source>
        <dbReference type="Proteomes" id="UP000219669"/>
    </source>
</evidence>
<reference evidence="5 6" key="1">
    <citation type="submission" date="2017-09" db="EMBL/GenBank/DDBJ databases">
        <authorList>
            <person name="Ehlers B."/>
            <person name="Leendertz F.H."/>
        </authorList>
    </citation>
    <scope>NUCLEOTIDE SEQUENCE [LARGE SCALE GENOMIC DNA]</scope>
    <source>
        <strain evidence="5 6">DSM 16848</strain>
    </source>
</reference>
<dbReference type="PANTHER" id="PTHR12962">
    <property type="entry name" value="CALCIUM-REGULATED HEAT STABLE PROTEIN CRHSP-24-RELATED"/>
    <property type="match status" value="1"/>
</dbReference>
<dbReference type="Pfam" id="PF00313">
    <property type="entry name" value="CSD"/>
    <property type="match status" value="1"/>
</dbReference>
<protein>
    <submittedName>
        <fullName evidence="5">Uncharacterized membrane protein YsdA, DUF1294 family</fullName>
    </submittedName>
</protein>
<feature type="domain" description="CSD" evidence="4">
    <location>
        <begin position="105"/>
        <end position="172"/>
    </location>
</feature>
<dbReference type="SMART" id="SM00357">
    <property type="entry name" value="CSP"/>
    <property type="match status" value="2"/>
</dbReference>
<keyword evidence="3" id="KW-1133">Transmembrane helix</keyword>
<evidence type="ECO:0000259" key="4">
    <source>
        <dbReference type="PROSITE" id="PS51857"/>
    </source>
</evidence>
<proteinExistence type="predicted"/>
<dbReference type="InterPro" id="IPR010718">
    <property type="entry name" value="DUF1294"/>
</dbReference>
<feature type="transmembrane region" description="Helical" evidence="3">
    <location>
        <begin position="280"/>
        <end position="299"/>
    </location>
</feature>
<keyword evidence="6" id="KW-1185">Reference proteome</keyword>
<dbReference type="AlphaFoldDB" id="A0A286E4W1"/>
<dbReference type="GO" id="GO:0003730">
    <property type="term" value="F:mRNA 3'-UTR binding"/>
    <property type="evidence" value="ECO:0007669"/>
    <property type="project" value="TreeGrafter"/>
</dbReference>
<evidence type="ECO:0000256" key="2">
    <source>
        <dbReference type="SAM" id="MobiDB-lite"/>
    </source>
</evidence>
<sequence length="307" mass="35041">MTTSQKFIGKIQSWQPERAFGFILADDCKTKIFFHIKSLHSPQIEPKVGETVQVIAEPDTKGWKATVVSSPQRRAQVNHQQVNPKVQAAPKPSTPPQSQPNFQNQTLGKIVEWNDERGFGFIQTDNFKEKIFFHVNDLPLNQGKFRPQEGEAVLFTAKKSDGKRWAATSVTSAQRQRIQRVQQRRQAEREANLNAKAIMALLVMVIWLGLCAWRLPKLAMIYGILSLILFGFYWKDKKAANDGEWRVPEANLHTWALLGGWCGGLLARYLFNHKTTKQEFVIVFWVTVVANVGATIYLLPKLAEWLR</sequence>
<evidence type="ECO:0000256" key="3">
    <source>
        <dbReference type="SAM" id="Phobius"/>
    </source>
</evidence>
<accession>A0A286E4W1</accession>
<feature type="region of interest" description="Disordered" evidence="2">
    <location>
        <begin position="72"/>
        <end position="104"/>
    </location>
</feature>
<dbReference type="InterPro" id="IPR012340">
    <property type="entry name" value="NA-bd_OB-fold"/>
</dbReference>
<dbReference type="Gene3D" id="2.40.50.140">
    <property type="entry name" value="Nucleic acid-binding proteins"/>
    <property type="match status" value="2"/>
</dbReference>
<dbReference type="PANTHER" id="PTHR12962:SF1">
    <property type="entry name" value="COLD SHOCK DOMAIN-CONTAINING PROTEIN CG9705"/>
    <property type="match status" value="1"/>
</dbReference>
<gene>
    <name evidence="5" type="ORF">SAMN02746062_00444</name>
</gene>
<feature type="domain" description="CSD" evidence="4">
    <location>
        <begin position="6"/>
        <end position="70"/>
    </location>
</feature>
<dbReference type="PROSITE" id="PS51857">
    <property type="entry name" value="CSD_2"/>
    <property type="match status" value="2"/>
</dbReference>
<keyword evidence="1" id="KW-0597">Phosphoprotein</keyword>
<feature type="transmembrane region" description="Helical" evidence="3">
    <location>
        <begin position="254"/>
        <end position="271"/>
    </location>
</feature>